<dbReference type="EMBL" id="VSSQ01048040">
    <property type="protein sequence ID" value="MPN02077.1"/>
    <property type="molecule type" value="Genomic_DNA"/>
</dbReference>
<evidence type="ECO:0000313" key="1">
    <source>
        <dbReference type="EMBL" id="MPN02077.1"/>
    </source>
</evidence>
<accession>A0A645EJZ0</accession>
<reference evidence="1" key="1">
    <citation type="submission" date="2019-08" db="EMBL/GenBank/DDBJ databases">
        <authorList>
            <person name="Kucharzyk K."/>
            <person name="Murdoch R.W."/>
            <person name="Higgins S."/>
            <person name="Loffler F."/>
        </authorList>
    </citation>
    <scope>NUCLEOTIDE SEQUENCE</scope>
</reference>
<dbReference type="AlphaFoldDB" id="A0A645EJZ0"/>
<organism evidence="1">
    <name type="scientific">bioreactor metagenome</name>
    <dbReference type="NCBI Taxonomy" id="1076179"/>
    <lineage>
        <taxon>unclassified sequences</taxon>
        <taxon>metagenomes</taxon>
        <taxon>ecological metagenomes</taxon>
    </lineage>
</organism>
<sequence length="146" mass="16016">MGRIPRSSMILTPAHMIKDMQTIPPAMEIRVIPFARQRRIIPIRPILMRRTPSIPIMGMITRSHPPADMAFSRIIMPSSSPPADIPRRSRAGHITMIRTAHMLRGGQAQTIPSAAQPGGPPCLPATRSTAHTLRAATRAAHACRKV</sequence>
<name>A0A645EJZ0_9ZZZZ</name>
<proteinExistence type="predicted"/>
<protein>
    <submittedName>
        <fullName evidence="1">Uncharacterized protein</fullName>
    </submittedName>
</protein>
<gene>
    <name evidence="1" type="ORF">SDC9_149290</name>
</gene>
<comment type="caution">
    <text evidence="1">The sequence shown here is derived from an EMBL/GenBank/DDBJ whole genome shotgun (WGS) entry which is preliminary data.</text>
</comment>